<dbReference type="EMBL" id="BT091848">
    <property type="protein sequence ID" value="ACU16077.1"/>
    <property type="molecule type" value="mRNA"/>
</dbReference>
<dbReference type="AlphaFoldDB" id="C6T339"/>
<sequence length="82" mass="9233">MLLLSHKMPQLYKPKSCSGVNSCYLLLVLGLNIYDEIGKVNEGSGFFDYSVLLLTWHVAYVGWNKCTFRLCAATLRCLDHGC</sequence>
<proteinExistence type="evidence at transcript level"/>
<organism evidence="1">
    <name type="scientific">Glycine max</name>
    <name type="common">Soybean</name>
    <name type="synonym">Glycine hispida</name>
    <dbReference type="NCBI Taxonomy" id="3847"/>
    <lineage>
        <taxon>Eukaryota</taxon>
        <taxon>Viridiplantae</taxon>
        <taxon>Streptophyta</taxon>
        <taxon>Embryophyta</taxon>
        <taxon>Tracheophyta</taxon>
        <taxon>Spermatophyta</taxon>
        <taxon>Magnoliopsida</taxon>
        <taxon>eudicotyledons</taxon>
        <taxon>Gunneridae</taxon>
        <taxon>Pentapetalae</taxon>
        <taxon>rosids</taxon>
        <taxon>fabids</taxon>
        <taxon>Fabales</taxon>
        <taxon>Fabaceae</taxon>
        <taxon>Papilionoideae</taxon>
        <taxon>50 kb inversion clade</taxon>
        <taxon>NPAAA clade</taxon>
        <taxon>indigoferoid/millettioid clade</taxon>
        <taxon>Phaseoleae</taxon>
        <taxon>Glycine</taxon>
        <taxon>Glycine subgen. Soja</taxon>
    </lineage>
</organism>
<name>C6T339_SOYBN</name>
<reference evidence="1" key="1">
    <citation type="submission" date="2009-08" db="EMBL/GenBank/DDBJ databases">
        <authorList>
            <person name="Cheung F."/>
            <person name="Xiao Y."/>
            <person name="Chan A."/>
            <person name="Moskal W."/>
            <person name="Town C.D."/>
        </authorList>
    </citation>
    <scope>NUCLEOTIDE SEQUENCE</scope>
</reference>
<evidence type="ECO:0000313" key="1">
    <source>
        <dbReference type="EMBL" id="ACU16077.1"/>
    </source>
</evidence>
<protein>
    <submittedName>
        <fullName evidence="1">Uncharacterized protein</fullName>
    </submittedName>
</protein>
<accession>C6T339</accession>